<keyword evidence="4" id="KW-0812">Transmembrane</keyword>
<keyword evidence="3 8" id="KW-0808">Transferase</keyword>
<dbReference type="GO" id="GO:0016757">
    <property type="term" value="F:glycosyltransferase activity"/>
    <property type="evidence" value="ECO:0007669"/>
    <property type="project" value="UniProtKB-KW"/>
</dbReference>
<evidence type="ECO:0000256" key="1">
    <source>
        <dbReference type="ARBA" id="ARBA00004370"/>
    </source>
</evidence>
<dbReference type="InterPro" id="IPR052427">
    <property type="entry name" value="Glycosyltrans_GT2/GT47"/>
</dbReference>
<dbReference type="InterPro" id="IPR029044">
    <property type="entry name" value="Nucleotide-diphossugar_trans"/>
</dbReference>
<organism evidence="8 9">
    <name type="scientific">Microdochium trichocladiopsis</name>
    <dbReference type="NCBI Taxonomy" id="1682393"/>
    <lineage>
        <taxon>Eukaryota</taxon>
        <taxon>Fungi</taxon>
        <taxon>Dikarya</taxon>
        <taxon>Ascomycota</taxon>
        <taxon>Pezizomycotina</taxon>
        <taxon>Sordariomycetes</taxon>
        <taxon>Xylariomycetidae</taxon>
        <taxon>Xylariales</taxon>
        <taxon>Microdochiaceae</taxon>
        <taxon>Microdochium</taxon>
    </lineage>
</organism>
<evidence type="ECO:0000313" key="9">
    <source>
        <dbReference type="Proteomes" id="UP000756346"/>
    </source>
</evidence>
<sequence>MWSCLYLVARCTLGIYDDHLRFTNASKCTPLALASGRAAFSTKDVSLLVPTIDTPDDFVECIKSWLANSPREVIIVTVTRDLQRLNELLALAGLRVSSNAGVPISVITVPRPGRREQMVVALRKATGKIVAWVDDDTYWPSDKVLPHLLAGFEDHRVGGAGGKQSAFVPPERRDANVITPSEVASIRAINSFVTLNAAEYARAGVVWCLAGRTLLARAAAVQTDDFCHALTHETWMGQKINTGDDGFVTHYLLRHGWRLAFQSAPEAEVLTRVEPAAGSFVKQLVRWRRSGYRSFLALVLDWPGFSRVYAEYPRFALSVVRYLLKPVSVVVHTVAWIHAFWVHPKFA</sequence>
<dbReference type="Proteomes" id="UP000756346">
    <property type="component" value="Unassembled WGS sequence"/>
</dbReference>
<evidence type="ECO:0000256" key="7">
    <source>
        <dbReference type="ARBA" id="ARBA00023180"/>
    </source>
</evidence>
<dbReference type="OrthoDB" id="2849215at2759"/>
<dbReference type="Pfam" id="PF13641">
    <property type="entry name" value="Glyco_tranf_2_3"/>
    <property type="match status" value="1"/>
</dbReference>
<name>A0A9P8Y5X6_9PEZI</name>
<comment type="subcellular location">
    <subcellularLocation>
        <location evidence="1">Membrane</location>
    </subcellularLocation>
</comment>
<evidence type="ECO:0000256" key="4">
    <source>
        <dbReference type="ARBA" id="ARBA00022692"/>
    </source>
</evidence>
<accession>A0A9P8Y5X6</accession>
<dbReference type="GeneID" id="70188024"/>
<protein>
    <submittedName>
        <fullName evidence="8">Nucleotide-diphospho-sugar transferase</fullName>
    </submittedName>
</protein>
<keyword evidence="9" id="KW-1185">Reference proteome</keyword>
<evidence type="ECO:0000256" key="3">
    <source>
        <dbReference type="ARBA" id="ARBA00022679"/>
    </source>
</evidence>
<reference evidence="8" key="1">
    <citation type="journal article" date="2021" name="Nat. Commun.">
        <title>Genetic determinants of endophytism in the Arabidopsis root mycobiome.</title>
        <authorList>
            <person name="Mesny F."/>
            <person name="Miyauchi S."/>
            <person name="Thiergart T."/>
            <person name="Pickel B."/>
            <person name="Atanasova L."/>
            <person name="Karlsson M."/>
            <person name="Huettel B."/>
            <person name="Barry K.W."/>
            <person name="Haridas S."/>
            <person name="Chen C."/>
            <person name="Bauer D."/>
            <person name="Andreopoulos W."/>
            <person name="Pangilinan J."/>
            <person name="LaButti K."/>
            <person name="Riley R."/>
            <person name="Lipzen A."/>
            <person name="Clum A."/>
            <person name="Drula E."/>
            <person name="Henrissat B."/>
            <person name="Kohler A."/>
            <person name="Grigoriev I.V."/>
            <person name="Martin F.M."/>
            <person name="Hacquard S."/>
        </authorList>
    </citation>
    <scope>NUCLEOTIDE SEQUENCE</scope>
    <source>
        <strain evidence="8">MPI-CAGE-CH-0230</strain>
    </source>
</reference>
<dbReference type="PANTHER" id="PTHR47844:SF1">
    <property type="entry name" value="EXOSTOSIN-LIKE 2"/>
    <property type="match status" value="1"/>
</dbReference>
<dbReference type="GO" id="GO:0016020">
    <property type="term" value="C:membrane"/>
    <property type="evidence" value="ECO:0007669"/>
    <property type="project" value="UniProtKB-SubCell"/>
</dbReference>
<dbReference type="EMBL" id="JAGTJQ010000004">
    <property type="protein sequence ID" value="KAH7032670.1"/>
    <property type="molecule type" value="Genomic_DNA"/>
</dbReference>
<dbReference type="RefSeq" id="XP_046013502.1">
    <property type="nucleotide sequence ID" value="XM_046158478.1"/>
</dbReference>
<gene>
    <name evidence="8" type="ORF">B0I36DRAFT_361447</name>
</gene>
<dbReference type="SUPFAM" id="SSF53448">
    <property type="entry name" value="Nucleotide-diphospho-sugar transferases"/>
    <property type="match status" value="1"/>
</dbReference>
<keyword evidence="7" id="KW-0325">Glycoprotein</keyword>
<evidence type="ECO:0000256" key="2">
    <source>
        <dbReference type="ARBA" id="ARBA00022676"/>
    </source>
</evidence>
<dbReference type="PANTHER" id="PTHR47844">
    <property type="entry name" value="SYNTHASE CPS1, PUTATIVE (AFU_ORTHOLOGUE AFUA_7G02500)-RELATED"/>
    <property type="match status" value="1"/>
</dbReference>
<comment type="caution">
    <text evidence="8">The sequence shown here is derived from an EMBL/GenBank/DDBJ whole genome shotgun (WGS) entry which is preliminary data.</text>
</comment>
<keyword evidence="5" id="KW-1133">Transmembrane helix</keyword>
<evidence type="ECO:0000256" key="6">
    <source>
        <dbReference type="ARBA" id="ARBA00023136"/>
    </source>
</evidence>
<evidence type="ECO:0000313" key="8">
    <source>
        <dbReference type="EMBL" id="KAH7032670.1"/>
    </source>
</evidence>
<keyword evidence="6" id="KW-0472">Membrane</keyword>
<proteinExistence type="predicted"/>
<keyword evidence="2" id="KW-0328">Glycosyltransferase</keyword>
<evidence type="ECO:0000256" key="5">
    <source>
        <dbReference type="ARBA" id="ARBA00022989"/>
    </source>
</evidence>
<dbReference type="Gene3D" id="3.90.550.10">
    <property type="entry name" value="Spore Coat Polysaccharide Biosynthesis Protein SpsA, Chain A"/>
    <property type="match status" value="1"/>
</dbReference>
<dbReference type="AlphaFoldDB" id="A0A9P8Y5X6"/>